<dbReference type="InterPro" id="IPR001387">
    <property type="entry name" value="Cro/C1-type_HTH"/>
</dbReference>
<feature type="transmembrane region" description="Helical" evidence="2">
    <location>
        <begin position="102"/>
        <end position="122"/>
    </location>
</feature>
<dbReference type="GO" id="GO:0003677">
    <property type="term" value="F:DNA binding"/>
    <property type="evidence" value="ECO:0007669"/>
    <property type="project" value="UniProtKB-KW"/>
</dbReference>
<keyword evidence="1" id="KW-0238">DNA-binding</keyword>
<keyword evidence="2" id="KW-0472">Membrane</keyword>
<evidence type="ECO:0000313" key="4">
    <source>
        <dbReference type="EMBL" id="SKA73599.1"/>
    </source>
</evidence>
<organism evidence="4 5">
    <name type="scientific">Gemmiger formicilis</name>
    <dbReference type="NCBI Taxonomy" id="745368"/>
    <lineage>
        <taxon>Bacteria</taxon>
        <taxon>Bacillati</taxon>
        <taxon>Bacillota</taxon>
        <taxon>Clostridia</taxon>
        <taxon>Eubacteriales</taxon>
        <taxon>Gemmiger</taxon>
    </lineage>
</organism>
<keyword evidence="2" id="KW-1133">Transmembrane helix</keyword>
<dbReference type="SMART" id="SM00530">
    <property type="entry name" value="HTH_XRE"/>
    <property type="match status" value="1"/>
</dbReference>
<dbReference type="PANTHER" id="PTHR46558:SF4">
    <property type="entry name" value="DNA-BIDING PHAGE PROTEIN"/>
    <property type="match status" value="1"/>
</dbReference>
<feature type="transmembrane region" description="Helical" evidence="2">
    <location>
        <begin position="134"/>
        <end position="155"/>
    </location>
</feature>
<feature type="domain" description="HTH cro/C1-type" evidence="3">
    <location>
        <begin position="7"/>
        <end position="61"/>
    </location>
</feature>
<feature type="transmembrane region" description="Helical" evidence="2">
    <location>
        <begin position="223"/>
        <end position="242"/>
    </location>
</feature>
<evidence type="ECO:0000259" key="3">
    <source>
        <dbReference type="PROSITE" id="PS50943"/>
    </source>
</evidence>
<gene>
    <name evidence="4" type="ORF">SAMN02745178_00180</name>
</gene>
<keyword evidence="2" id="KW-0812">Transmembrane</keyword>
<dbReference type="EMBL" id="FUYF01000001">
    <property type="protein sequence ID" value="SKA73599.1"/>
    <property type="molecule type" value="Genomic_DNA"/>
</dbReference>
<dbReference type="CDD" id="cd00093">
    <property type="entry name" value="HTH_XRE"/>
    <property type="match status" value="1"/>
</dbReference>
<dbReference type="STRING" id="745368.SAMN02745178_00180"/>
<evidence type="ECO:0000313" key="5">
    <source>
        <dbReference type="Proteomes" id="UP000190286"/>
    </source>
</evidence>
<dbReference type="AlphaFoldDB" id="A0A1T4W8Z5"/>
<dbReference type="Gene3D" id="1.10.260.40">
    <property type="entry name" value="lambda repressor-like DNA-binding domains"/>
    <property type="match status" value="1"/>
</dbReference>
<dbReference type="InterPro" id="IPR010982">
    <property type="entry name" value="Lambda_DNA-bd_dom_sf"/>
</dbReference>
<dbReference type="GeneID" id="93336680"/>
<dbReference type="SUPFAM" id="SSF47413">
    <property type="entry name" value="lambda repressor-like DNA-binding domains"/>
    <property type="match status" value="1"/>
</dbReference>
<feature type="transmembrane region" description="Helical" evidence="2">
    <location>
        <begin position="303"/>
        <end position="324"/>
    </location>
</feature>
<evidence type="ECO:0000256" key="1">
    <source>
        <dbReference type="ARBA" id="ARBA00023125"/>
    </source>
</evidence>
<dbReference type="PANTHER" id="PTHR46558">
    <property type="entry name" value="TRACRIPTIONAL REGULATORY PROTEIN-RELATED-RELATED"/>
    <property type="match status" value="1"/>
</dbReference>
<dbReference type="RefSeq" id="WP_078783199.1">
    <property type="nucleotide sequence ID" value="NZ_FUYF01000001.1"/>
</dbReference>
<protein>
    <submittedName>
        <fullName evidence="4">Helix-turn-helix</fullName>
    </submittedName>
</protein>
<evidence type="ECO:0000256" key="2">
    <source>
        <dbReference type="SAM" id="Phobius"/>
    </source>
</evidence>
<feature type="transmembrane region" description="Helical" evidence="2">
    <location>
        <begin position="199"/>
        <end position="217"/>
    </location>
</feature>
<dbReference type="Proteomes" id="UP000190286">
    <property type="component" value="Unassembled WGS sequence"/>
</dbReference>
<dbReference type="Pfam" id="PF01381">
    <property type="entry name" value="HTH_3"/>
    <property type="match status" value="1"/>
</dbReference>
<dbReference type="PROSITE" id="PS50943">
    <property type="entry name" value="HTH_CROC1"/>
    <property type="match status" value="1"/>
</dbReference>
<feature type="transmembrane region" description="Helical" evidence="2">
    <location>
        <begin position="271"/>
        <end position="291"/>
    </location>
</feature>
<dbReference type="OrthoDB" id="9815852at2"/>
<reference evidence="4 5" key="1">
    <citation type="submission" date="2017-02" db="EMBL/GenBank/DDBJ databases">
        <authorList>
            <person name="Peterson S.W."/>
        </authorList>
    </citation>
    <scope>NUCLEOTIDE SEQUENCE [LARGE SCALE GENOMIC DNA]</scope>
    <source>
        <strain evidence="4 5">ATCC 27749</strain>
    </source>
</reference>
<accession>A0A1T4W8Z5</accession>
<name>A0A1T4W8Z5_9FIRM</name>
<sequence length="328" mass="35446">MTFSDKLIALRKKAGWSQEELAERLNVSRQSVSKWESAQSMPDIDKILQLSSLFSVTTDCLLKDTQDDTQPAAAQTPSPLPRVTLAQAEDYLTKAQANAPQMALATALCIVSPIPLLALGTVRELGLLGLADDLAGGLGMIALVVLVAVAVVLFMQCGAAVREYEFLEKEPIETEHGVTALVRERRAAFAPEYDRANRIGAALCILAAVPLFTAVMVGVSFLMSMSICLLLVLVACGVYAFVRVGTVQDAMDRLLEDGDFTRGHKAVKGRLTALTAAYWLVVVAIFLWYTFGPNGNGQPQYSWFIWAIAGVVYAACVVAAKAFVRKKV</sequence>
<proteinExistence type="predicted"/>
<keyword evidence="5" id="KW-1185">Reference proteome</keyword>